<accession>A0A1B0DFQ0</accession>
<sequence length="178" mass="19341">MATAILCADAETTHLQPPQPSQPPQQISSTSINGGIHAEPKVGNRDRERTRIGSGESERESLLVHDNTPKYNIKHKQLFMCTEQQQQQGIDSDTNSGCALIVEDTGGTQAKTINGNNNYELSEFDSKTPTYSSSSVINGANPQCQQQSLHQDAPESPDPAVAEKYDCTGQRSLVIELT</sequence>
<reference evidence="2" key="1">
    <citation type="submission" date="2022-08" db="UniProtKB">
        <authorList>
            <consortium name="EnsemblMetazoa"/>
        </authorList>
    </citation>
    <scope>IDENTIFICATION</scope>
    <source>
        <strain evidence="2">Israel</strain>
    </source>
</reference>
<feature type="compositionally biased region" description="Polar residues" evidence="1">
    <location>
        <begin position="130"/>
        <end position="150"/>
    </location>
</feature>
<evidence type="ECO:0000313" key="3">
    <source>
        <dbReference type="Proteomes" id="UP000092462"/>
    </source>
</evidence>
<proteinExistence type="predicted"/>
<dbReference type="Proteomes" id="UP000092462">
    <property type="component" value="Unassembled WGS sequence"/>
</dbReference>
<feature type="compositionally biased region" description="Basic and acidic residues" evidence="1">
    <location>
        <begin position="38"/>
        <end position="61"/>
    </location>
</feature>
<feature type="region of interest" description="Disordered" evidence="1">
    <location>
        <begin position="130"/>
        <end position="160"/>
    </location>
</feature>
<keyword evidence="3" id="KW-1185">Reference proteome</keyword>
<dbReference type="AlphaFoldDB" id="A0A1B0DFQ0"/>
<protein>
    <submittedName>
        <fullName evidence="2">Uncharacterized protein</fullName>
    </submittedName>
</protein>
<dbReference type="VEuPathDB" id="VectorBase:PPAPM1_007944"/>
<dbReference type="EMBL" id="AJVK01058908">
    <property type="status" value="NOT_ANNOTATED_CDS"/>
    <property type="molecule type" value="Genomic_DNA"/>
</dbReference>
<feature type="region of interest" description="Disordered" evidence="1">
    <location>
        <begin position="1"/>
        <end position="61"/>
    </location>
</feature>
<dbReference type="EnsemblMetazoa" id="PPAI006861-RA">
    <property type="protein sequence ID" value="PPAI006861-PA"/>
    <property type="gene ID" value="PPAI006861"/>
</dbReference>
<evidence type="ECO:0000313" key="2">
    <source>
        <dbReference type="EnsemblMetazoa" id="PPAI006861-PA"/>
    </source>
</evidence>
<organism evidence="2 3">
    <name type="scientific">Phlebotomus papatasi</name>
    <name type="common">Sandfly</name>
    <dbReference type="NCBI Taxonomy" id="29031"/>
    <lineage>
        <taxon>Eukaryota</taxon>
        <taxon>Metazoa</taxon>
        <taxon>Ecdysozoa</taxon>
        <taxon>Arthropoda</taxon>
        <taxon>Hexapoda</taxon>
        <taxon>Insecta</taxon>
        <taxon>Pterygota</taxon>
        <taxon>Neoptera</taxon>
        <taxon>Endopterygota</taxon>
        <taxon>Diptera</taxon>
        <taxon>Nematocera</taxon>
        <taxon>Psychodoidea</taxon>
        <taxon>Psychodidae</taxon>
        <taxon>Phlebotomus</taxon>
        <taxon>Phlebotomus</taxon>
    </lineage>
</organism>
<name>A0A1B0DFQ0_PHLPP</name>
<evidence type="ECO:0000256" key="1">
    <source>
        <dbReference type="SAM" id="MobiDB-lite"/>
    </source>
</evidence>
<dbReference type="VEuPathDB" id="VectorBase:PPAI006861"/>